<evidence type="ECO:0000313" key="2">
    <source>
        <dbReference type="EMBL" id="KAK4028593.1"/>
    </source>
</evidence>
<sequence>MSSVNGPMMTNDAWNTGYFCKLAFQLYRGDWSMPGHRVKRDSENGGRPSPPTLVSSLTPQNRLLPQI</sequence>
<evidence type="ECO:0000313" key="3">
    <source>
        <dbReference type="Proteomes" id="UP001234178"/>
    </source>
</evidence>
<organism evidence="2 3">
    <name type="scientific">Daphnia magna</name>
    <dbReference type="NCBI Taxonomy" id="35525"/>
    <lineage>
        <taxon>Eukaryota</taxon>
        <taxon>Metazoa</taxon>
        <taxon>Ecdysozoa</taxon>
        <taxon>Arthropoda</taxon>
        <taxon>Crustacea</taxon>
        <taxon>Branchiopoda</taxon>
        <taxon>Diplostraca</taxon>
        <taxon>Cladocera</taxon>
        <taxon>Anomopoda</taxon>
        <taxon>Daphniidae</taxon>
        <taxon>Daphnia</taxon>
    </lineage>
</organism>
<keyword evidence="3" id="KW-1185">Reference proteome</keyword>
<reference evidence="2 3" key="1">
    <citation type="journal article" date="2023" name="Nucleic Acids Res.">
        <title>The hologenome of Daphnia magna reveals possible DNA methylation and microbiome-mediated evolution of the host genome.</title>
        <authorList>
            <person name="Chaturvedi A."/>
            <person name="Li X."/>
            <person name="Dhandapani V."/>
            <person name="Marshall H."/>
            <person name="Kissane S."/>
            <person name="Cuenca-Cambronero M."/>
            <person name="Asole G."/>
            <person name="Calvet F."/>
            <person name="Ruiz-Romero M."/>
            <person name="Marangio P."/>
            <person name="Guigo R."/>
            <person name="Rago D."/>
            <person name="Mirbahai L."/>
            <person name="Eastwood N."/>
            <person name="Colbourne J.K."/>
            <person name="Zhou J."/>
            <person name="Mallon E."/>
            <person name="Orsini L."/>
        </authorList>
    </citation>
    <scope>NUCLEOTIDE SEQUENCE [LARGE SCALE GENOMIC DNA]</scope>
    <source>
        <strain evidence="2">LRV0_1</strain>
    </source>
</reference>
<dbReference type="EMBL" id="JAOYFB010000039">
    <property type="protein sequence ID" value="KAK4028593.1"/>
    <property type="molecule type" value="Genomic_DNA"/>
</dbReference>
<feature type="region of interest" description="Disordered" evidence="1">
    <location>
        <begin position="32"/>
        <end position="67"/>
    </location>
</feature>
<accession>A0ABR0AU00</accession>
<gene>
    <name evidence="2" type="ORF">OUZ56_021598</name>
</gene>
<proteinExistence type="predicted"/>
<comment type="caution">
    <text evidence="2">The sequence shown here is derived from an EMBL/GenBank/DDBJ whole genome shotgun (WGS) entry which is preliminary data.</text>
</comment>
<name>A0ABR0AU00_9CRUS</name>
<dbReference type="Proteomes" id="UP001234178">
    <property type="component" value="Unassembled WGS sequence"/>
</dbReference>
<protein>
    <submittedName>
        <fullName evidence="2">Uncharacterized protein</fullName>
    </submittedName>
</protein>
<evidence type="ECO:0000256" key="1">
    <source>
        <dbReference type="SAM" id="MobiDB-lite"/>
    </source>
</evidence>